<proteinExistence type="predicted"/>
<keyword evidence="1" id="KW-1133">Transmembrane helix</keyword>
<organism evidence="2 3">
    <name type="scientific">Gallintestinimicrobium propionicum</name>
    <dbReference type="NCBI Taxonomy" id="2981770"/>
    <lineage>
        <taxon>Bacteria</taxon>
        <taxon>Bacillati</taxon>
        <taxon>Bacillota</taxon>
        <taxon>Clostridia</taxon>
        <taxon>Lachnospirales</taxon>
        <taxon>Lachnospiraceae</taxon>
        <taxon>Gallintestinimicrobium</taxon>
    </lineage>
</organism>
<dbReference type="Proteomes" id="UP001199355">
    <property type="component" value="Unassembled WGS sequence"/>
</dbReference>
<keyword evidence="1" id="KW-0812">Transmembrane</keyword>
<keyword evidence="3" id="KW-1185">Reference proteome</keyword>
<gene>
    <name evidence="2" type="ORF">LKD45_05905</name>
</gene>
<sequence length="50" mass="5106">MEEKTYKLLGGSGALNIAVGAVVLVSGIASGVLLIVNGARQLAHRGKLIF</sequence>
<protein>
    <submittedName>
        <fullName evidence="2">Uncharacterized protein</fullName>
    </submittedName>
</protein>
<reference evidence="2 3" key="1">
    <citation type="submission" date="2021-10" db="EMBL/GenBank/DDBJ databases">
        <title>Anaerobic single-cell dispensing facilitates the cultivation of human gut bacteria.</title>
        <authorList>
            <person name="Afrizal A."/>
        </authorList>
    </citation>
    <scope>NUCLEOTIDE SEQUENCE [LARGE SCALE GENOMIC DNA]</scope>
    <source>
        <strain evidence="2 3">CLA-AA-H244</strain>
    </source>
</reference>
<dbReference type="RefSeq" id="WP_021915929.1">
    <property type="nucleotide sequence ID" value="NZ_JAJEQF010000010.1"/>
</dbReference>
<comment type="caution">
    <text evidence="2">The sequence shown here is derived from an EMBL/GenBank/DDBJ whole genome shotgun (WGS) entry which is preliminary data.</text>
</comment>
<evidence type="ECO:0000313" key="2">
    <source>
        <dbReference type="EMBL" id="MCC2167234.1"/>
    </source>
</evidence>
<dbReference type="EMBL" id="JAJEQF010000010">
    <property type="protein sequence ID" value="MCC2167234.1"/>
    <property type="molecule type" value="Genomic_DNA"/>
</dbReference>
<keyword evidence="1" id="KW-0472">Membrane</keyword>
<accession>A0AAE3AT31</accession>
<evidence type="ECO:0000313" key="3">
    <source>
        <dbReference type="Proteomes" id="UP001199355"/>
    </source>
</evidence>
<name>A0AAE3AT31_9FIRM</name>
<evidence type="ECO:0000256" key="1">
    <source>
        <dbReference type="SAM" id="Phobius"/>
    </source>
</evidence>
<feature type="transmembrane region" description="Helical" evidence="1">
    <location>
        <begin position="14"/>
        <end position="36"/>
    </location>
</feature>
<dbReference type="AlphaFoldDB" id="A0AAE3AT31"/>